<dbReference type="RefSeq" id="WP_106833128.1">
    <property type="nucleotide sequence ID" value="NZ_JARMEW010000014.1"/>
</dbReference>
<dbReference type="EMBL" id="PXZO01000002">
    <property type="protein sequence ID" value="PSK14491.1"/>
    <property type="molecule type" value="Genomic_DNA"/>
</dbReference>
<reference evidence="2 3" key="1">
    <citation type="submission" date="2018-03" db="EMBL/GenBank/DDBJ databases">
        <title>Brevisbacillus phylogenomics.</title>
        <authorList>
            <person name="Dunlap C."/>
        </authorList>
    </citation>
    <scope>NUCLEOTIDE SEQUENCE [LARGE SCALE GENOMIC DNA]</scope>
    <source>
        <strain evidence="2 3">NRRL B-41110</strain>
    </source>
</reference>
<keyword evidence="3" id="KW-1185">Reference proteome</keyword>
<organism evidence="2 3">
    <name type="scientific">Brevibacillus porteri</name>
    <dbReference type="NCBI Taxonomy" id="2126350"/>
    <lineage>
        <taxon>Bacteria</taxon>
        <taxon>Bacillati</taxon>
        <taxon>Bacillota</taxon>
        <taxon>Bacilli</taxon>
        <taxon>Bacillales</taxon>
        <taxon>Paenibacillaceae</taxon>
        <taxon>Brevibacillus</taxon>
    </lineage>
</organism>
<comment type="caution">
    <text evidence="2">The sequence shown here is derived from an EMBL/GenBank/DDBJ whole genome shotgun (WGS) entry which is preliminary data.</text>
</comment>
<accession>A0ABX5FVJ8</accession>
<evidence type="ECO:0000313" key="3">
    <source>
        <dbReference type="Proteomes" id="UP000241645"/>
    </source>
</evidence>
<sequence>MDRRRNLLKDLTNEEAELFRTLTKKYQLTPENFPGLFLLAVEGQEHIETPCQLWQLWLYDQLFETTSFSRIPWDLIEQNFVDKMLKRLFRGQILGKQFAIPLHYYRFQLNKIGLIEFLGDLKELVHPLDFFINNHRDNILLQMHWEGSWEDFSLGGIPDQWKSHYRKKSPYQMNINKYFLKMKDNF</sequence>
<name>A0ABX5FVJ8_9BACL</name>
<feature type="domain" description="Competence protein CoiA C-terminal" evidence="1">
    <location>
        <begin position="19"/>
        <end position="67"/>
    </location>
</feature>
<dbReference type="GeneID" id="95749008"/>
<gene>
    <name evidence="2" type="ORF">C7R92_02475</name>
</gene>
<dbReference type="InterPro" id="IPR057252">
    <property type="entry name" value="CoiA_C"/>
</dbReference>
<dbReference type="Proteomes" id="UP000241645">
    <property type="component" value="Unassembled WGS sequence"/>
</dbReference>
<evidence type="ECO:0000313" key="2">
    <source>
        <dbReference type="EMBL" id="PSK14491.1"/>
    </source>
</evidence>
<evidence type="ECO:0000259" key="1">
    <source>
        <dbReference type="Pfam" id="PF25166"/>
    </source>
</evidence>
<protein>
    <recommendedName>
        <fullName evidence="1">Competence protein CoiA C-terminal domain-containing protein</fullName>
    </recommendedName>
</protein>
<dbReference type="Pfam" id="PF25166">
    <property type="entry name" value="CoiA_C"/>
    <property type="match status" value="1"/>
</dbReference>
<proteinExistence type="predicted"/>